<dbReference type="AlphaFoldDB" id="A0A0A8ZKJ6"/>
<reference evidence="1" key="2">
    <citation type="journal article" date="2015" name="Data Brief">
        <title>Shoot transcriptome of the giant reed, Arundo donax.</title>
        <authorList>
            <person name="Barrero R.A."/>
            <person name="Guerrero F.D."/>
            <person name="Moolhuijzen P."/>
            <person name="Goolsby J.A."/>
            <person name="Tidwell J."/>
            <person name="Bellgard S.E."/>
            <person name="Bellgard M.I."/>
        </authorList>
    </citation>
    <scope>NUCLEOTIDE SEQUENCE</scope>
    <source>
        <tissue evidence="1">Shoot tissue taken approximately 20 cm above the soil surface</tissue>
    </source>
</reference>
<evidence type="ECO:0000313" key="1">
    <source>
        <dbReference type="EMBL" id="JAD39331.1"/>
    </source>
</evidence>
<proteinExistence type="predicted"/>
<dbReference type="EMBL" id="GBRH01258564">
    <property type="protein sequence ID" value="JAD39331.1"/>
    <property type="molecule type" value="Transcribed_RNA"/>
</dbReference>
<protein>
    <submittedName>
        <fullName evidence="1">Uncharacterized protein</fullName>
    </submittedName>
</protein>
<name>A0A0A8ZKJ6_ARUDO</name>
<reference evidence="1" key="1">
    <citation type="submission" date="2014-09" db="EMBL/GenBank/DDBJ databases">
        <authorList>
            <person name="Magalhaes I.L.F."/>
            <person name="Oliveira U."/>
            <person name="Santos F.R."/>
            <person name="Vidigal T.H.D.A."/>
            <person name="Brescovit A.D."/>
            <person name="Santos A.J."/>
        </authorList>
    </citation>
    <scope>NUCLEOTIDE SEQUENCE</scope>
    <source>
        <tissue evidence="1">Shoot tissue taken approximately 20 cm above the soil surface</tissue>
    </source>
</reference>
<sequence length="36" mass="4183">MWVLQYNILELELSNRKILSNVLPAHDSISCELIVQ</sequence>
<accession>A0A0A8ZKJ6</accession>
<organism evidence="1">
    <name type="scientific">Arundo donax</name>
    <name type="common">Giant reed</name>
    <name type="synonym">Donax arundinaceus</name>
    <dbReference type="NCBI Taxonomy" id="35708"/>
    <lineage>
        <taxon>Eukaryota</taxon>
        <taxon>Viridiplantae</taxon>
        <taxon>Streptophyta</taxon>
        <taxon>Embryophyta</taxon>
        <taxon>Tracheophyta</taxon>
        <taxon>Spermatophyta</taxon>
        <taxon>Magnoliopsida</taxon>
        <taxon>Liliopsida</taxon>
        <taxon>Poales</taxon>
        <taxon>Poaceae</taxon>
        <taxon>PACMAD clade</taxon>
        <taxon>Arundinoideae</taxon>
        <taxon>Arundineae</taxon>
        <taxon>Arundo</taxon>
    </lineage>
</organism>